<dbReference type="InterPro" id="IPR025997">
    <property type="entry name" value="SBP_2_dom"/>
</dbReference>
<protein>
    <submittedName>
        <fullName evidence="5">Monosaccharide ABC transporter substrate-binding protein (CUT2 family)</fullName>
    </submittedName>
</protein>
<dbReference type="InterPro" id="IPR049784">
    <property type="entry name" value="ChvE-like"/>
</dbReference>
<dbReference type="CDD" id="cd19994">
    <property type="entry name" value="PBP1_ChvE"/>
    <property type="match status" value="1"/>
</dbReference>
<reference evidence="5 6" key="1">
    <citation type="submission" date="2018-02" db="EMBL/GenBank/DDBJ databases">
        <title>Genomic Encyclopedia of Archaeal and Bacterial Type Strains, Phase II (KMG-II): from individual species to whole genera.</title>
        <authorList>
            <person name="Goeker M."/>
        </authorList>
    </citation>
    <scope>NUCLEOTIDE SEQUENCE [LARGE SCALE GENOMIC DNA]</scope>
    <source>
        <strain evidence="5 6">DSM 3808</strain>
    </source>
</reference>
<dbReference type="GO" id="GO:0030246">
    <property type="term" value="F:carbohydrate binding"/>
    <property type="evidence" value="ECO:0007669"/>
    <property type="project" value="TreeGrafter"/>
</dbReference>
<comment type="subcellular location">
    <subcellularLocation>
        <location evidence="1">Cell envelope</location>
    </subcellularLocation>
</comment>
<feature type="chain" id="PRO_5038969710" evidence="3">
    <location>
        <begin position="21"/>
        <end position="387"/>
    </location>
</feature>
<evidence type="ECO:0000256" key="2">
    <source>
        <dbReference type="ARBA" id="ARBA00022729"/>
    </source>
</evidence>
<dbReference type="InterPro" id="IPR028082">
    <property type="entry name" value="Peripla_BP_I"/>
</dbReference>
<dbReference type="PANTHER" id="PTHR30036:SF1">
    <property type="entry name" value="D-XYLOSE-BINDING PERIPLASMIC PROTEIN"/>
    <property type="match status" value="1"/>
</dbReference>
<dbReference type="Proteomes" id="UP000237749">
    <property type="component" value="Unassembled WGS sequence"/>
</dbReference>
<proteinExistence type="predicted"/>
<organism evidence="5 6">
    <name type="scientific">Lacrimispora xylanisolvens</name>
    <dbReference type="NCBI Taxonomy" id="384636"/>
    <lineage>
        <taxon>Bacteria</taxon>
        <taxon>Bacillati</taxon>
        <taxon>Bacillota</taxon>
        <taxon>Clostridia</taxon>
        <taxon>Lachnospirales</taxon>
        <taxon>Lachnospiraceae</taxon>
        <taxon>Lacrimispora</taxon>
    </lineage>
</organism>
<dbReference type="SUPFAM" id="SSF53822">
    <property type="entry name" value="Periplasmic binding protein-like I"/>
    <property type="match status" value="1"/>
</dbReference>
<sequence>MKRKLLAVAMTLAMTAGMLAGCSGGSKAPETKAPETTTTAAAAETTKAAETTTAAAKTEKKDGVLIGVAMPTKDLQRWNQDGSNMKKELEAAGYKVDLQYASNDVQTQVSQIENMISNGCKMLVIASIDGSSLGEPLSQAKSMGIPVIAYDRLIMNSDAVTYYATFDNYKVGQKQGEYLEKSLGLDKAGDPKNIEFFTGDPADNNCKFFFGGAMDVLKKYVDNGRLVVKSGQTAFEQVATEKWDSEKAQNRMDTIIAGNYSDGTVLDAVLCSNDSTALGVENALASSYTGKYPIITGQDCDIANVKNMIQGKQAMSVFKDTRTLATQVVKMVDSVMQGGKAEINDTKSYDNGTGIIPTYLCDPVVVTVDNYKEMLITSGYYTEDQLK</sequence>
<evidence type="ECO:0000256" key="3">
    <source>
        <dbReference type="SAM" id="SignalP"/>
    </source>
</evidence>
<keyword evidence="6" id="KW-1185">Reference proteome</keyword>
<dbReference type="GO" id="GO:0030288">
    <property type="term" value="C:outer membrane-bounded periplasmic space"/>
    <property type="evidence" value="ECO:0007669"/>
    <property type="project" value="TreeGrafter"/>
</dbReference>
<evidence type="ECO:0000259" key="4">
    <source>
        <dbReference type="Pfam" id="PF13407"/>
    </source>
</evidence>
<name>A0A2S6HZB7_9FIRM</name>
<dbReference type="EMBL" id="PTJA01000001">
    <property type="protein sequence ID" value="PPK83507.1"/>
    <property type="molecule type" value="Genomic_DNA"/>
</dbReference>
<evidence type="ECO:0000256" key="1">
    <source>
        <dbReference type="ARBA" id="ARBA00004196"/>
    </source>
</evidence>
<keyword evidence="2 3" id="KW-0732">Signal</keyword>
<feature type="signal peptide" evidence="3">
    <location>
        <begin position="1"/>
        <end position="20"/>
    </location>
</feature>
<dbReference type="NCBIfam" id="NF040907">
    <property type="entry name" value="ChvE"/>
    <property type="match status" value="1"/>
</dbReference>
<dbReference type="PROSITE" id="PS51257">
    <property type="entry name" value="PROKAR_LIPOPROTEIN"/>
    <property type="match status" value="1"/>
</dbReference>
<accession>A0A2S6HZB7</accession>
<dbReference type="PANTHER" id="PTHR30036">
    <property type="entry name" value="D-XYLOSE-BINDING PERIPLASMIC PROTEIN"/>
    <property type="match status" value="1"/>
</dbReference>
<gene>
    <name evidence="5" type="ORF">BXY41_101571</name>
</gene>
<dbReference type="RefSeq" id="WP_104434347.1">
    <property type="nucleotide sequence ID" value="NZ_PTJA01000001.1"/>
</dbReference>
<comment type="caution">
    <text evidence="5">The sequence shown here is derived from an EMBL/GenBank/DDBJ whole genome shotgun (WGS) entry which is preliminary data.</text>
</comment>
<evidence type="ECO:0000313" key="5">
    <source>
        <dbReference type="EMBL" id="PPK83507.1"/>
    </source>
</evidence>
<evidence type="ECO:0000313" key="6">
    <source>
        <dbReference type="Proteomes" id="UP000237749"/>
    </source>
</evidence>
<dbReference type="Pfam" id="PF13407">
    <property type="entry name" value="Peripla_BP_4"/>
    <property type="match status" value="1"/>
</dbReference>
<dbReference type="AlphaFoldDB" id="A0A2S6HZB7"/>
<dbReference type="Gene3D" id="3.40.50.2300">
    <property type="match status" value="2"/>
</dbReference>
<dbReference type="InterPro" id="IPR050555">
    <property type="entry name" value="Bact_Solute-Bind_Prot2"/>
</dbReference>
<dbReference type="OrthoDB" id="9769193at2"/>
<feature type="domain" description="Periplasmic binding protein" evidence="4">
    <location>
        <begin position="66"/>
        <end position="339"/>
    </location>
</feature>